<keyword evidence="5" id="KW-0813">Transport</keyword>
<comment type="similarity">
    <text evidence="2">Belongs to the NPC2 family.</text>
</comment>
<reference evidence="10" key="2">
    <citation type="journal article" date="2023" name="IMA Fungus">
        <title>Comparative genomic study of the Penicillium genus elucidates a diverse pangenome and 15 lateral gene transfer events.</title>
        <authorList>
            <person name="Petersen C."/>
            <person name="Sorensen T."/>
            <person name="Nielsen M.R."/>
            <person name="Sondergaard T.E."/>
            <person name="Sorensen J.L."/>
            <person name="Fitzpatrick D.A."/>
            <person name="Frisvad J.C."/>
            <person name="Nielsen K.L."/>
        </authorList>
    </citation>
    <scope>NUCLEOTIDE SEQUENCE</scope>
    <source>
        <strain evidence="10">IBT 30069</strain>
    </source>
</reference>
<dbReference type="InterPro" id="IPR014756">
    <property type="entry name" value="Ig_E-set"/>
</dbReference>
<proteinExistence type="inferred from homology"/>
<name>A0A9W9K0R2_9EURO</name>
<dbReference type="GO" id="GO:0032934">
    <property type="term" value="F:sterol binding"/>
    <property type="evidence" value="ECO:0007669"/>
    <property type="project" value="InterPro"/>
</dbReference>
<protein>
    <recommendedName>
        <fullName evidence="4">Phosphatidylglycerol/phosphatidylinositol transfer protein</fullName>
    </recommendedName>
</protein>
<dbReference type="SUPFAM" id="SSF81296">
    <property type="entry name" value="E set domains"/>
    <property type="match status" value="1"/>
</dbReference>
<comment type="caution">
    <text evidence="10">The sequence shown here is derived from an EMBL/GenBank/DDBJ whole genome shotgun (WGS) entry which is preliminary data.</text>
</comment>
<evidence type="ECO:0000313" key="11">
    <source>
        <dbReference type="Proteomes" id="UP001149165"/>
    </source>
</evidence>
<comment type="subunit">
    <text evidence="3">Monomer.</text>
</comment>
<evidence type="ECO:0000256" key="7">
    <source>
        <dbReference type="ARBA" id="ARBA00023055"/>
    </source>
</evidence>
<dbReference type="PANTHER" id="PTHR11306:SF0">
    <property type="entry name" value="PHOSPHATIDYLGLYCEROL_PHOSPHATIDYLINOSITOL TRANSFER PROTEIN"/>
    <property type="match status" value="1"/>
</dbReference>
<dbReference type="AlphaFoldDB" id="A0A9W9K0R2"/>
<evidence type="ECO:0000256" key="3">
    <source>
        <dbReference type="ARBA" id="ARBA00011245"/>
    </source>
</evidence>
<evidence type="ECO:0000256" key="6">
    <source>
        <dbReference type="ARBA" id="ARBA00022729"/>
    </source>
</evidence>
<keyword evidence="11" id="KW-1185">Reference proteome</keyword>
<dbReference type="EMBL" id="JAPQKH010000007">
    <property type="protein sequence ID" value="KAJ5088859.1"/>
    <property type="molecule type" value="Genomic_DNA"/>
</dbReference>
<dbReference type="SMART" id="SM00737">
    <property type="entry name" value="ML"/>
    <property type="match status" value="1"/>
</dbReference>
<dbReference type="Gene3D" id="2.60.40.770">
    <property type="match status" value="1"/>
</dbReference>
<reference evidence="10" key="1">
    <citation type="submission" date="2022-11" db="EMBL/GenBank/DDBJ databases">
        <authorList>
            <person name="Petersen C."/>
        </authorList>
    </citation>
    <scope>NUCLEOTIDE SEQUENCE</scope>
    <source>
        <strain evidence="10">IBT 30069</strain>
    </source>
</reference>
<organism evidence="10 11">
    <name type="scientific">Penicillium angulare</name>
    <dbReference type="NCBI Taxonomy" id="116970"/>
    <lineage>
        <taxon>Eukaryota</taxon>
        <taxon>Fungi</taxon>
        <taxon>Dikarya</taxon>
        <taxon>Ascomycota</taxon>
        <taxon>Pezizomycotina</taxon>
        <taxon>Eurotiomycetes</taxon>
        <taxon>Eurotiomycetidae</taxon>
        <taxon>Eurotiales</taxon>
        <taxon>Aspergillaceae</taxon>
        <taxon>Penicillium</taxon>
    </lineage>
</organism>
<feature type="signal peptide" evidence="8">
    <location>
        <begin position="1"/>
        <end position="16"/>
    </location>
</feature>
<evidence type="ECO:0000256" key="5">
    <source>
        <dbReference type="ARBA" id="ARBA00022448"/>
    </source>
</evidence>
<sequence>MHASLWFFTLLPVAWGLQIPMVDSEATAGAGTWSYENCGTEIDAFQPKSIEVSPALLTPGATHNITIKGTATEEIAEGAYAEAVLKLGMIKLISKTFDICQVFRERNTTVQCPIQRGEFELVDQFELPKEVPPGKFVGSIQGYSASDDEILCAKFTVDFTSRIPRAEL</sequence>
<keyword evidence="7" id="KW-0445">Lipid transport</keyword>
<evidence type="ECO:0000256" key="2">
    <source>
        <dbReference type="ARBA" id="ARBA00006370"/>
    </source>
</evidence>
<accession>A0A9W9K0R2</accession>
<dbReference type="InterPro" id="IPR003172">
    <property type="entry name" value="ML_dom"/>
</dbReference>
<dbReference type="InterPro" id="IPR039670">
    <property type="entry name" value="NPC2-like"/>
</dbReference>
<dbReference type="Pfam" id="PF02221">
    <property type="entry name" value="E1_DerP2_DerF2"/>
    <property type="match status" value="1"/>
</dbReference>
<comment type="function">
    <text evidence="1">Catalyzes the intermembrane transfer of phosphatidylglycerol and phosphatidylinositol.</text>
</comment>
<keyword evidence="6 8" id="KW-0732">Signal</keyword>
<dbReference type="OrthoDB" id="6409159at2759"/>
<evidence type="ECO:0000256" key="1">
    <source>
        <dbReference type="ARBA" id="ARBA00002053"/>
    </source>
</evidence>
<evidence type="ECO:0000256" key="8">
    <source>
        <dbReference type="SAM" id="SignalP"/>
    </source>
</evidence>
<feature type="chain" id="PRO_5040894502" description="Phosphatidylglycerol/phosphatidylinositol transfer protein" evidence="8">
    <location>
        <begin position="17"/>
        <end position="168"/>
    </location>
</feature>
<dbReference type="PANTHER" id="PTHR11306">
    <property type="entry name" value="NIEMANN PICK TYPE C2 PROTEIN NPC2-RELATED"/>
    <property type="match status" value="1"/>
</dbReference>
<feature type="domain" description="MD-2-related lipid-recognition" evidence="9">
    <location>
        <begin position="35"/>
        <end position="157"/>
    </location>
</feature>
<dbReference type="GO" id="GO:0015918">
    <property type="term" value="P:sterol transport"/>
    <property type="evidence" value="ECO:0007669"/>
    <property type="project" value="InterPro"/>
</dbReference>
<evidence type="ECO:0000259" key="9">
    <source>
        <dbReference type="SMART" id="SM00737"/>
    </source>
</evidence>
<gene>
    <name evidence="10" type="ORF">N7456_012475</name>
</gene>
<dbReference type="Proteomes" id="UP001149165">
    <property type="component" value="Unassembled WGS sequence"/>
</dbReference>
<evidence type="ECO:0000256" key="4">
    <source>
        <dbReference type="ARBA" id="ARBA00016056"/>
    </source>
</evidence>
<evidence type="ECO:0000313" key="10">
    <source>
        <dbReference type="EMBL" id="KAJ5088859.1"/>
    </source>
</evidence>